<dbReference type="PANTHER" id="PTHR43798:SF31">
    <property type="entry name" value="AB HYDROLASE SUPERFAMILY PROTEIN YCLE"/>
    <property type="match status" value="1"/>
</dbReference>
<protein>
    <submittedName>
        <fullName evidence="3">Pimeloyl-ACP methyl ester carboxylesterase</fullName>
    </submittedName>
</protein>
<name>A0A1C4GWZ8_9GAMM</name>
<dbReference type="AlphaFoldDB" id="A0A1C4GWZ8"/>
<dbReference type="SUPFAM" id="SSF53474">
    <property type="entry name" value="alpha/beta-Hydrolases"/>
    <property type="match status" value="1"/>
</dbReference>
<sequence>MKKSIHKTMSYIPLRDGEKMNVICIGQGEPVVLVHGFGSCAAHWLANILPFIHQYRFYLPDLRGFAGSHASKIPQGSVFETYAHDLEDLFNHFQLENISLGGISTGAYTCLTYNQIYGFDRIKKYLNIEHGPDSKNSLGKSDGLFGAQQERIFTGFKHLRTITAPYTESTPYWELPAHIRLELRNTFMALIRRALNRSFSRRVVEFSAQYGEPLLTQYMFAVENWHTYLDIMDSFVEGGDRRPSLSKIQVPTTLMIGQHSRYFEPETQLEMAKYIPNSKVVMFEKSGHILPVDQPVKFQREFAQFLLTK</sequence>
<dbReference type="Gene3D" id="3.40.50.1820">
    <property type="entry name" value="alpha/beta hydrolase"/>
    <property type="match status" value="1"/>
</dbReference>
<dbReference type="GO" id="GO:0016787">
    <property type="term" value="F:hydrolase activity"/>
    <property type="evidence" value="ECO:0007669"/>
    <property type="project" value="UniProtKB-KW"/>
</dbReference>
<dbReference type="PANTHER" id="PTHR43798">
    <property type="entry name" value="MONOACYLGLYCEROL LIPASE"/>
    <property type="match status" value="1"/>
</dbReference>
<accession>A0A1C4GWZ8</accession>
<feature type="domain" description="AB hydrolase-1" evidence="2">
    <location>
        <begin position="30"/>
        <end position="293"/>
    </location>
</feature>
<dbReference type="Pfam" id="PF00561">
    <property type="entry name" value="Abhydrolase_1"/>
    <property type="match status" value="1"/>
</dbReference>
<dbReference type="Proteomes" id="UP000243661">
    <property type="component" value="Unassembled WGS sequence"/>
</dbReference>
<evidence type="ECO:0000259" key="2">
    <source>
        <dbReference type="Pfam" id="PF00561"/>
    </source>
</evidence>
<keyword evidence="1" id="KW-0378">Hydrolase</keyword>
<evidence type="ECO:0000313" key="4">
    <source>
        <dbReference type="Proteomes" id="UP000243661"/>
    </source>
</evidence>
<gene>
    <name evidence="3" type="ORF">GA0116959_11186</name>
</gene>
<dbReference type="InterPro" id="IPR050266">
    <property type="entry name" value="AB_hydrolase_sf"/>
</dbReference>
<dbReference type="GO" id="GO:0016020">
    <property type="term" value="C:membrane"/>
    <property type="evidence" value="ECO:0007669"/>
    <property type="project" value="TreeGrafter"/>
</dbReference>
<dbReference type="RefSeq" id="WP_171256906.1">
    <property type="nucleotide sequence ID" value="NZ_FMBK01000011.1"/>
</dbReference>
<dbReference type="EMBL" id="FMBK01000011">
    <property type="protein sequence ID" value="SCC72680.1"/>
    <property type="molecule type" value="Genomic_DNA"/>
</dbReference>
<evidence type="ECO:0000256" key="1">
    <source>
        <dbReference type="ARBA" id="ARBA00022801"/>
    </source>
</evidence>
<reference evidence="3 4" key="1">
    <citation type="submission" date="2016-08" db="EMBL/GenBank/DDBJ databases">
        <authorList>
            <person name="Seilhamer J.J."/>
        </authorList>
    </citation>
    <scope>NUCLEOTIDE SEQUENCE [LARGE SCALE GENOMIC DNA]</scope>
    <source>
        <strain evidence="3 4">ANC 4874</strain>
    </source>
</reference>
<organism evidence="3 4">
    <name type="scientific">Acinetobacter albensis</name>
    <dbReference type="NCBI Taxonomy" id="1673609"/>
    <lineage>
        <taxon>Bacteria</taxon>
        <taxon>Pseudomonadati</taxon>
        <taxon>Pseudomonadota</taxon>
        <taxon>Gammaproteobacteria</taxon>
        <taxon>Moraxellales</taxon>
        <taxon>Moraxellaceae</taxon>
        <taxon>Acinetobacter</taxon>
    </lineage>
</organism>
<evidence type="ECO:0000313" key="3">
    <source>
        <dbReference type="EMBL" id="SCC72680.1"/>
    </source>
</evidence>
<proteinExistence type="predicted"/>
<dbReference type="InterPro" id="IPR029058">
    <property type="entry name" value="AB_hydrolase_fold"/>
</dbReference>
<dbReference type="InterPro" id="IPR000073">
    <property type="entry name" value="AB_hydrolase_1"/>
</dbReference>